<dbReference type="Proteomes" id="UP001155604">
    <property type="component" value="Unassembled WGS sequence"/>
</dbReference>
<accession>A0A9X2WRY0</accession>
<dbReference type="RefSeq" id="WP_261271711.1">
    <property type="nucleotide sequence ID" value="NZ_JAMTCC010000003.1"/>
</dbReference>
<evidence type="ECO:0000313" key="2">
    <source>
        <dbReference type="Proteomes" id="UP001155604"/>
    </source>
</evidence>
<organism evidence="1 2">
    <name type="scientific">Shewanella septentrionalis</name>
    <dbReference type="NCBI Taxonomy" id="2952223"/>
    <lineage>
        <taxon>Bacteria</taxon>
        <taxon>Pseudomonadati</taxon>
        <taxon>Pseudomonadota</taxon>
        <taxon>Gammaproteobacteria</taxon>
        <taxon>Alteromonadales</taxon>
        <taxon>Shewanellaceae</taxon>
        <taxon>Shewanella</taxon>
    </lineage>
</organism>
<gene>
    <name evidence="1" type="ORF">NE536_02620</name>
</gene>
<keyword evidence="2" id="KW-1185">Reference proteome</keyword>
<sequence>MNRFLFSVFSVSCDRLKMLLFSFFFSFSIQAVTINDFSRHPEFYDVKILQNWGQPYLFVFFSFFD</sequence>
<comment type="caution">
    <text evidence="1">The sequence shown here is derived from an EMBL/GenBank/DDBJ whole genome shotgun (WGS) entry which is preliminary data.</text>
</comment>
<reference evidence="1" key="1">
    <citation type="journal article" date="2023" name="Int. J. Syst. Evol. Microbiol.">
        <title>&lt;i&gt;Shewanella septentrionalis&lt;/i&gt; sp. nov. and &lt;i&gt;Shewanella holmiensis&lt;/i&gt; sp. nov., isolated from Baltic Sea water and sediments.</title>
        <authorList>
            <person name="Martin-Rodriguez A.J."/>
            <person name="Thorell K."/>
            <person name="Joffre E."/>
            <person name="Jensie-Markopoulos S."/>
            <person name="Moore E.R.B."/>
            <person name="Sjoling A."/>
        </authorList>
    </citation>
    <scope>NUCLEOTIDE SEQUENCE</scope>
    <source>
        <strain evidence="1">SP1W3</strain>
    </source>
</reference>
<name>A0A9X2WRY0_9GAMM</name>
<dbReference type="AlphaFoldDB" id="A0A9X2WRY0"/>
<dbReference type="EMBL" id="JAMTCC010000003">
    <property type="protein sequence ID" value="MCT7944258.1"/>
    <property type="molecule type" value="Genomic_DNA"/>
</dbReference>
<proteinExistence type="predicted"/>
<evidence type="ECO:0000313" key="1">
    <source>
        <dbReference type="EMBL" id="MCT7944258.1"/>
    </source>
</evidence>
<protein>
    <submittedName>
        <fullName evidence="1">Uncharacterized protein</fullName>
    </submittedName>
</protein>